<evidence type="ECO:0000256" key="6">
    <source>
        <dbReference type="ARBA" id="ARBA00022692"/>
    </source>
</evidence>
<dbReference type="GO" id="GO:0005524">
    <property type="term" value="F:ATP binding"/>
    <property type="evidence" value="ECO:0007669"/>
    <property type="project" value="UniProtKB-KW"/>
</dbReference>
<keyword evidence="7" id="KW-0547">Nucleotide-binding</keyword>
<sequence>MESGRRDAAPRARGKLKIFLGYAPGVGTTYAMLSAGLEEGKGGADVAVGVADGRGRPETEALLAGLKRIPALGLGEAKEGAGELHLDLALQRRPELILVDDLAHANRPGVRHKKRYQDVEELLRAGIDVYTTLDVRQIESLTDIAASISGAAAQERVPDHVLESADQIKLVDLDPGDLIERLRQGKLGSSRAEAADGPGLYTRERLTALREIALRCTARQLNRIAIQISDQARKSDYGTKEHILVGLSSAASNQKVIRTAARMAEAFHGRFTALYVETPATVAASARDKELLRSNLRLAEQLGAQVATVYGEDIPGQIAEYVKAGGVSKIVLGRSPGRRRWAKGSVVDRLTALVPAVETYVIPYTNTAPRRNLRRRTGPKLSPADLARTAAILAVCTGIGFVFQHWEMKDANIITVYILGVLLNAMVTKGRLYSVASSVLSVLVFNYFFTAPYFSLRAYDSGYPVTFAVMLVSSFLTSTLTTRVRQQARQSAQKAYRTEVLLETSRKLQQAGDIPGILEETARQLVKLLDRTVILYAAGEKGLSEPMIFTKPDGGPLPGGYTDENERAVADWVYKNDKRAGATTDTFFGARGLYHAVRGGGQVMAVAAVVMDGEEPLGVFERSLMTALLGESALALEKERLNERQREIVMQIRQEQLRANLLRGISHDLRTPLTSISGNAGILVGNSRVLTEEQKQSLYTDIYDDSMWLISLVENLLSISRIENGSINLNLQAELVEEVAAEALLHLSRNRDKHVIRTEIEGDLLLARMDSRLIVQVLINLLDNAIKYTQEGSHITLSARRQGAMVEIEVADDGPGVPDEAKLRLFEMFYTADNVRGDGRRGLGLGLSLCKSIVNAHGGIIGVRDRMPRGTVFYLTLQAAEVNRYE</sequence>
<dbReference type="Gene3D" id="1.10.287.130">
    <property type="match status" value="1"/>
</dbReference>
<accession>A0A5J5GJ44</accession>
<dbReference type="GO" id="GO:0000155">
    <property type="term" value="F:phosphorelay sensor kinase activity"/>
    <property type="evidence" value="ECO:0007669"/>
    <property type="project" value="InterPro"/>
</dbReference>
<dbReference type="InterPro" id="IPR052023">
    <property type="entry name" value="Histidine_kinase_KdpD"/>
</dbReference>
<dbReference type="InterPro" id="IPR003852">
    <property type="entry name" value="Sig_transdc_His_kinase_KdpD_N"/>
</dbReference>
<dbReference type="InterPro" id="IPR006016">
    <property type="entry name" value="UspA"/>
</dbReference>
<dbReference type="InterPro" id="IPR036890">
    <property type="entry name" value="HATPase_C_sf"/>
</dbReference>
<dbReference type="InterPro" id="IPR005467">
    <property type="entry name" value="His_kinase_dom"/>
</dbReference>
<evidence type="ECO:0000313" key="15">
    <source>
        <dbReference type="Proteomes" id="UP000367750"/>
    </source>
</evidence>
<dbReference type="InterPro" id="IPR029016">
    <property type="entry name" value="GAF-like_dom_sf"/>
</dbReference>
<evidence type="ECO:0000259" key="13">
    <source>
        <dbReference type="PROSITE" id="PS50109"/>
    </source>
</evidence>
<dbReference type="AlphaFoldDB" id="A0A5J5GJ44"/>
<dbReference type="CDD" id="cd00082">
    <property type="entry name" value="HisKA"/>
    <property type="match status" value="1"/>
</dbReference>
<keyword evidence="12" id="KW-0472">Membrane</keyword>
<dbReference type="InterPro" id="IPR014729">
    <property type="entry name" value="Rossmann-like_a/b/a_fold"/>
</dbReference>
<keyword evidence="8 14" id="KW-0418">Kinase</keyword>
<dbReference type="SUPFAM" id="SSF47384">
    <property type="entry name" value="Homodimeric domain of signal transducing histidine kinase"/>
    <property type="match status" value="1"/>
</dbReference>
<dbReference type="InterPro" id="IPR004358">
    <property type="entry name" value="Sig_transdc_His_kin-like_C"/>
</dbReference>
<dbReference type="Gene3D" id="3.30.565.10">
    <property type="entry name" value="Histidine kinase-like ATPase, C-terminal domain"/>
    <property type="match status" value="1"/>
</dbReference>
<protein>
    <recommendedName>
        <fullName evidence="3">histidine kinase</fullName>
        <ecNumber evidence="3">2.7.13.3</ecNumber>
    </recommendedName>
</protein>
<dbReference type="CDD" id="cd01987">
    <property type="entry name" value="USP_KdpD-like"/>
    <property type="match status" value="1"/>
</dbReference>
<dbReference type="InterPro" id="IPR025201">
    <property type="entry name" value="KdpD_TM"/>
</dbReference>
<keyword evidence="9" id="KW-0067">ATP-binding</keyword>
<dbReference type="InterPro" id="IPR003594">
    <property type="entry name" value="HATPase_dom"/>
</dbReference>
<dbReference type="EMBL" id="VYKK01000004">
    <property type="protein sequence ID" value="KAA9007753.1"/>
    <property type="molecule type" value="Genomic_DNA"/>
</dbReference>
<keyword evidence="15" id="KW-1185">Reference proteome</keyword>
<keyword evidence="4" id="KW-0597">Phosphoprotein</keyword>
<dbReference type="InterPro" id="IPR003661">
    <property type="entry name" value="HisK_dim/P_dom"/>
</dbReference>
<dbReference type="RefSeq" id="WP_150457042.1">
    <property type="nucleotide sequence ID" value="NZ_VYKK01000004.1"/>
</dbReference>
<dbReference type="SUPFAM" id="SSF52402">
    <property type="entry name" value="Adenine nucleotide alpha hydrolases-like"/>
    <property type="match status" value="1"/>
</dbReference>
<dbReference type="InterPro" id="IPR038318">
    <property type="entry name" value="KdpD_sf"/>
</dbReference>
<name>A0A5J5GJ44_9BACL</name>
<keyword evidence="10" id="KW-1133">Transmembrane helix</keyword>
<keyword evidence="6" id="KW-0812">Transmembrane</keyword>
<dbReference type="EC" id="2.7.13.3" evidence="3"/>
<dbReference type="Pfam" id="PF00582">
    <property type="entry name" value="Usp"/>
    <property type="match status" value="1"/>
</dbReference>
<dbReference type="PRINTS" id="PR00344">
    <property type="entry name" value="BCTRLSENSOR"/>
</dbReference>
<evidence type="ECO:0000256" key="9">
    <source>
        <dbReference type="ARBA" id="ARBA00022840"/>
    </source>
</evidence>
<keyword evidence="5" id="KW-0808">Transferase</keyword>
<comment type="caution">
    <text evidence="14">The sequence shown here is derived from an EMBL/GenBank/DDBJ whole genome shotgun (WGS) entry which is preliminary data.</text>
</comment>
<dbReference type="Gene3D" id="3.40.50.620">
    <property type="entry name" value="HUPs"/>
    <property type="match status" value="1"/>
</dbReference>
<dbReference type="Pfam" id="PF13493">
    <property type="entry name" value="DUF4118"/>
    <property type="match status" value="1"/>
</dbReference>
<evidence type="ECO:0000256" key="8">
    <source>
        <dbReference type="ARBA" id="ARBA00022777"/>
    </source>
</evidence>
<dbReference type="InterPro" id="IPR036097">
    <property type="entry name" value="HisK_dim/P_sf"/>
</dbReference>
<dbReference type="InterPro" id="IPR027417">
    <property type="entry name" value="P-loop_NTPase"/>
</dbReference>
<evidence type="ECO:0000256" key="2">
    <source>
        <dbReference type="ARBA" id="ARBA00004651"/>
    </source>
</evidence>
<dbReference type="PROSITE" id="PS50109">
    <property type="entry name" value="HIS_KIN"/>
    <property type="match status" value="1"/>
</dbReference>
<dbReference type="Pfam" id="PF02702">
    <property type="entry name" value="KdpD"/>
    <property type="match status" value="1"/>
</dbReference>
<evidence type="ECO:0000256" key="4">
    <source>
        <dbReference type="ARBA" id="ARBA00022553"/>
    </source>
</evidence>
<dbReference type="Gene3D" id="3.30.450.40">
    <property type="match status" value="1"/>
</dbReference>
<dbReference type="Pfam" id="PF00512">
    <property type="entry name" value="HisKA"/>
    <property type="match status" value="1"/>
</dbReference>
<evidence type="ECO:0000256" key="12">
    <source>
        <dbReference type="ARBA" id="ARBA00023136"/>
    </source>
</evidence>
<dbReference type="Gene3D" id="3.40.50.300">
    <property type="entry name" value="P-loop containing nucleotide triphosphate hydrolases"/>
    <property type="match status" value="1"/>
</dbReference>
<evidence type="ECO:0000256" key="3">
    <source>
        <dbReference type="ARBA" id="ARBA00012438"/>
    </source>
</evidence>
<feature type="domain" description="Histidine kinase" evidence="13">
    <location>
        <begin position="664"/>
        <end position="881"/>
    </location>
</feature>
<dbReference type="CDD" id="cd00075">
    <property type="entry name" value="HATPase"/>
    <property type="match status" value="1"/>
</dbReference>
<dbReference type="PANTHER" id="PTHR45569">
    <property type="entry name" value="SENSOR PROTEIN KDPD"/>
    <property type="match status" value="1"/>
</dbReference>
<dbReference type="Pfam" id="PF02518">
    <property type="entry name" value="HATPase_c"/>
    <property type="match status" value="1"/>
</dbReference>
<reference evidence="14 15" key="1">
    <citation type="submission" date="2019-09" db="EMBL/GenBank/DDBJ databases">
        <title>Bacillus ochoae sp. nov., Paenibacillus whitsoniae sp. nov., Paenibacillus spiritus sp. nov. Isolated from the Mars Exploration Rover during spacecraft assembly.</title>
        <authorList>
            <person name="Seuylemezian A."/>
            <person name="Vaishampayan P."/>
        </authorList>
    </citation>
    <scope>NUCLEOTIDE SEQUENCE [LARGE SCALE GENOMIC DNA]</scope>
    <source>
        <strain evidence="14 15">MER_111</strain>
    </source>
</reference>
<proteinExistence type="predicted"/>
<evidence type="ECO:0000256" key="5">
    <source>
        <dbReference type="ARBA" id="ARBA00022679"/>
    </source>
</evidence>
<dbReference type="Gene3D" id="1.20.120.620">
    <property type="entry name" value="Backbone structure of the membrane domain of e. Coli histidine kinase receptor kdpd"/>
    <property type="match status" value="1"/>
</dbReference>
<dbReference type="SUPFAM" id="SSF55874">
    <property type="entry name" value="ATPase domain of HSP90 chaperone/DNA topoisomerase II/histidine kinase"/>
    <property type="match status" value="1"/>
</dbReference>
<dbReference type="GO" id="GO:0005886">
    <property type="term" value="C:plasma membrane"/>
    <property type="evidence" value="ECO:0007669"/>
    <property type="project" value="UniProtKB-SubCell"/>
</dbReference>
<keyword evidence="11" id="KW-0902">Two-component regulatory system</keyword>
<comment type="subcellular location">
    <subcellularLocation>
        <location evidence="2">Cell membrane</location>
        <topology evidence="2">Multi-pass membrane protein</topology>
    </subcellularLocation>
</comment>
<dbReference type="SMART" id="SM00387">
    <property type="entry name" value="HATPase_c"/>
    <property type="match status" value="1"/>
</dbReference>
<dbReference type="FunFam" id="3.30.565.10:FF:000006">
    <property type="entry name" value="Sensor histidine kinase WalK"/>
    <property type="match status" value="1"/>
</dbReference>
<evidence type="ECO:0000313" key="14">
    <source>
        <dbReference type="EMBL" id="KAA9007753.1"/>
    </source>
</evidence>
<dbReference type="PANTHER" id="PTHR45569:SF1">
    <property type="entry name" value="SENSOR PROTEIN KDPD"/>
    <property type="match status" value="1"/>
</dbReference>
<dbReference type="OrthoDB" id="9806130at2"/>
<evidence type="ECO:0000256" key="7">
    <source>
        <dbReference type="ARBA" id="ARBA00022741"/>
    </source>
</evidence>
<evidence type="ECO:0000256" key="11">
    <source>
        <dbReference type="ARBA" id="ARBA00023012"/>
    </source>
</evidence>
<dbReference type="Proteomes" id="UP000367750">
    <property type="component" value="Unassembled WGS sequence"/>
</dbReference>
<evidence type="ECO:0000256" key="1">
    <source>
        <dbReference type="ARBA" id="ARBA00000085"/>
    </source>
</evidence>
<dbReference type="SMART" id="SM00388">
    <property type="entry name" value="HisKA"/>
    <property type="match status" value="1"/>
</dbReference>
<comment type="catalytic activity">
    <reaction evidence="1">
        <text>ATP + protein L-histidine = ADP + protein N-phospho-L-histidine.</text>
        <dbReference type="EC" id="2.7.13.3"/>
    </reaction>
</comment>
<organism evidence="14 15">
    <name type="scientific">Paenibacillus spiritus</name>
    <dbReference type="NCBI Taxonomy" id="2496557"/>
    <lineage>
        <taxon>Bacteria</taxon>
        <taxon>Bacillati</taxon>
        <taxon>Bacillota</taxon>
        <taxon>Bacilli</taxon>
        <taxon>Bacillales</taxon>
        <taxon>Paenibacillaceae</taxon>
        <taxon>Paenibacillus</taxon>
    </lineage>
</organism>
<evidence type="ECO:0000256" key="10">
    <source>
        <dbReference type="ARBA" id="ARBA00022989"/>
    </source>
</evidence>
<gene>
    <name evidence="14" type="ORF">F4V43_03490</name>
</gene>